<proteinExistence type="predicted"/>
<dbReference type="EMBL" id="CP072649">
    <property type="protein sequence ID" value="QUW04157.1"/>
    <property type="molecule type" value="Genomic_DNA"/>
</dbReference>
<gene>
    <name evidence="2" type="ORF">J8C06_14030</name>
</gene>
<dbReference type="RefSeq" id="WP_211430046.1">
    <property type="nucleotide sequence ID" value="NZ_CP072649.1"/>
</dbReference>
<evidence type="ECO:0000256" key="1">
    <source>
        <dbReference type="SAM" id="MobiDB-lite"/>
    </source>
</evidence>
<feature type="compositionally biased region" description="Basic and acidic residues" evidence="1">
    <location>
        <begin position="260"/>
        <end position="287"/>
    </location>
</feature>
<evidence type="ECO:0000313" key="2">
    <source>
        <dbReference type="EMBL" id="QUW04157.1"/>
    </source>
</evidence>
<evidence type="ECO:0000313" key="3">
    <source>
        <dbReference type="Proteomes" id="UP000676506"/>
    </source>
</evidence>
<sequence length="407" mass="42531">MSALPEDPELDHPLYGDFEDYLDGALPEARRREVEALLARSTTAQALLDDLRTARRWMQGTTWDVAEPAQWASPETILARAKRRPATMPAARRGWADWWAGWSARVQAPAWALGAVVGSALLVGVGFWWLLGPSAAEDVARSSPPPAEKPVATLADRPDAPPVPPGRSAERQEALPLRKEAPEKTAPSVKSPPSAASSGAVDALPADSAKPAAGRPEPSSMASAPERSETVTPLSAPPQSPAMAESAPARASRGGFAGFDSHDDKSAPARASRDQAAREQVSREKADAGAASVAGAKPEPPPADNVAQPAAPESKKANESFAARQRSPAGAPVATLTLRLTVADRSAALARLAAIAREFGGSAQPSGERVIVTVPASRVADCAARIRARMPNEATGTSLEVTVRARE</sequence>
<dbReference type="Proteomes" id="UP000676506">
    <property type="component" value="Chromosome 2"/>
</dbReference>
<feature type="compositionally biased region" description="Basic and acidic residues" evidence="1">
    <location>
        <begin position="168"/>
        <end position="183"/>
    </location>
</feature>
<organism evidence="2 3">
    <name type="scientific">Chloracidobacterium validum</name>
    <dbReference type="NCBI Taxonomy" id="2821543"/>
    <lineage>
        <taxon>Bacteria</taxon>
        <taxon>Pseudomonadati</taxon>
        <taxon>Acidobacteriota</taxon>
        <taxon>Terriglobia</taxon>
        <taxon>Terriglobales</taxon>
        <taxon>Acidobacteriaceae</taxon>
        <taxon>Chloracidobacterium</taxon>
    </lineage>
</organism>
<accession>A0ABX8BCK9</accession>
<reference evidence="2 3" key="1">
    <citation type="submission" date="2021-03" db="EMBL/GenBank/DDBJ databases">
        <title>Genomic and phenotypic characterization of Chloracidobacterium isolates provides evidence for multiple species.</title>
        <authorList>
            <person name="Saini M.K."/>
            <person name="Costas A.M.G."/>
            <person name="Tank M."/>
            <person name="Bryant D.A."/>
        </authorList>
    </citation>
    <scope>NUCLEOTIDE SEQUENCE [LARGE SCALE GENOMIC DNA]</scope>
    <source>
        <strain evidence="2 3">BV2-C</strain>
    </source>
</reference>
<feature type="region of interest" description="Disordered" evidence="1">
    <location>
        <begin position="138"/>
        <end position="333"/>
    </location>
</feature>
<feature type="compositionally biased region" description="Low complexity" evidence="1">
    <location>
        <begin position="186"/>
        <end position="203"/>
    </location>
</feature>
<protein>
    <recommendedName>
        <fullName evidence="4">Zinc-finger domain-containing protein</fullName>
    </recommendedName>
</protein>
<keyword evidence="3" id="KW-1185">Reference proteome</keyword>
<evidence type="ECO:0008006" key="4">
    <source>
        <dbReference type="Google" id="ProtNLM"/>
    </source>
</evidence>
<name>A0ABX8BCK9_9BACT</name>